<dbReference type="AlphaFoldDB" id="A0A937CMC4"/>
<sequence length="67" mass="7532">MGFTKVIFVALIALAGWFLYRKFVADAIKLAKSSAAKRKEQQTGAQGTLVQDPVTGEYRVKRREEEN</sequence>
<evidence type="ECO:0000256" key="1">
    <source>
        <dbReference type="SAM" id="MobiDB-lite"/>
    </source>
</evidence>
<organism evidence="2 3">
    <name type="scientific">Rhizobium setariae</name>
    <dbReference type="NCBI Taxonomy" id="2801340"/>
    <lineage>
        <taxon>Bacteria</taxon>
        <taxon>Pseudomonadati</taxon>
        <taxon>Pseudomonadota</taxon>
        <taxon>Alphaproteobacteria</taxon>
        <taxon>Hyphomicrobiales</taxon>
        <taxon>Rhizobiaceae</taxon>
        <taxon>Rhizobium/Agrobacterium group</taxon>
        <taxon>Rhizobium</taxon>
    </lineage>
</organism>
<evidence type="ECO:0000313" key="2">
    <source>
        <dbReference type="EMBL" id="MBL0370764.1"/>
    </source>
</evidence>
<keyword evidence="3" id="KW-1185">Reference proteome</keyword>
<protein>
    <recommendedName>
        <fullName evidence="4">DUF4834 domain-containing protein</fullName>
    </recommendedName>
</protein>
<evidence type="ECO:0000313" key="3">
    <source>
        <dbReference type="Proteomes" id="UP000633219"/>
    </source>
</evidence>
<dbReference type="EMBL" id="JAEQNC010000001">
    <property type="protein sequence ID" value="MBL0370764.1"/>
    <property type="molecule type" value="Genomic_DNA"/>
</dbReference>
<dbReference type="Proteomes" id="UP000633219">
    <property type="component" value="Unassembled WGS sequence"/>
</dbReference>
<feature type="region of interest" description="Disordered" evidence="1">
    <location>
        <begin position="35"/>
        <end position="54"/>
    </location>
</feature>
<proteinExistence type="predicted"/>
<comment type="caution">
    <text evidence="2">The sequence shown here is derived from an EMBL/GenBank/DDBJ whole genome shotgun (WGS) entry which is preliminary data.</text>
</comment>
<evidence type="ECO:0008006" key="4">
    <source>
        <dbReference type="Google" id="ProtNLM"/>
    </source>
</evidence>
<accession>A0A937CMC4</accession>
<dbReference type="RefSeq" id="WP_201652202.1">
    <property type="nucleotide sequence ID" value="NZ_JAEQNC010000001.1"/>
</dbReference>
<name>A0A937CMC4_9HYPH</name>
<gene>
    <name evidence="2" type="ORF">JJB09_01860</name>
</gene>
<reference evidence="2" key="1">
    <citation type="submission" date="2021-01" db="EMBL/GenBank/DDBJ databases">
        <title>Rhizobium sp. strain KVB221 16S ribosomal RNA gene Genome sequencing and assembly.</title>
        <authorList>
            <person name="Kang M."/>
        </authorList>
    </citation>
    <scope>NUCLEOTIDE SEQUENCE</scope>
    <source>
        <strain evidence="2">KVB221</strain>
    </source>
</reference>